<comment type="caution">
    <text evidence="12">The sequence shown here is derived from an EMBL/GenBank/DDBJ whole genome shotgun (WGS) entry which is preliminary data.</text>
</comment>
<gene>
    <name evidence="12" type="ORF">N177_1754</name>
</gene>
<evidence type="ECO:0000256" key="4">
    <source>
        <dbReference type="ARBA" id="ARBA00022553"/>
    </source>
</evidence>
<evidence type="ECO:0000259" key="10">
    <source>
        <dbReference type="Pfam" id="PF04095"/>
    </source>
</evidence>
<evidence type="ECO:0000256" key="8">
    <source>
        <dbReference type="ARBA" id="ARBA00048668"/>
    </source>
</evidence>
<evidence type="ECO:0000256" key="3">
    <source>
        <dbReference type="ARBA" id="ARBA00013236"/>
    </source>
</evidence>
<evidence type="ECO:0000259" key="11">
    <source>
        <dbReference type="Pfam" id="PF17767"/>
    </source>
</evidence>
<keyword evidence="12" id="KW-0328">Glycosyltransferase</keyword>
<dbReference type="STRING" id="631454.N177_1754"/>
<dbReference type="RefSeq" id="WP_023431895.1">
    <property type="nucleotide sequence ID" value="NZ_AWXZ01000020.1"/>
</dbReference>
<dbReference type="AlphaFoldDB" id="V4RJG0"/>
<dbReference type="SUPFAM" id="SSF51690">
    <property type="entry name" value="Nicotinate/Quinolinate PRTase C-terminal domain-like"/>
    <property type="match status" value="1"/>
</dbReference>
<dbReference type="Pfam" id="PF04095">
    <property type="entry name" value="NAPRTase"/>
    <property type="match status" value="1"/>
</dbReference>
<dbReference type="GO" id="GO:0047280">
    <property type="term" value="F:nicotinamide phosphoribosyltransferase activity"/>
    <property type="evidence" value="ECO:0007669"/>
    <property type="project" value="UniProtKB-ARBA"/>
</dbReference>
<dbReference type="FunFam" id="3.20.20.70:FF:000076">
    <property type="entry name" value="Nicotinate phosphoribosyltransferase"/>
    <property type="match status" value="1"/>
</dbReference>
<comment type="PTM">
    <text evidence="9">Transiently phosphorylated on a His residue during the reaction cycle. Phosphorylation strongly increases the affinity for substrates and increases the rate of nicotinate D-ribonucleotide production. Dephosphorylation regenerates the low-affinity form of the enzyme, leading to product release.</text>
</comment>
<dbReference type="InterPro" id="IPR013785">
    <property type="entry name" value="Aldolase_TIM"/>
</dbReference>
<dbReference type="Gene3D" id="3.20.20.70">
    <property type="entry name" value="Aldolase class I"/>
    <property type="match status" value="1"/>
</dbReference>
<comment type="pathway">
    <text evidence="1 9">Cofactor biosynthesis; NAD(+) biosynthesis; nicotinate D-ribonucleotide from nicotinate: step 1/1.</text>
</comment>
<evidence type="ECO:0000256" key="1">
    <source>
        <dbReference type="ARBA" id="ARBA00004952"/>
    </source>
</evidence>
<feature type="domain" description="Nicotinate phosphoribosyltransferase N-terminal" evidence="11">
    <location>
        <begin position="26"/>
        <end position="148"/>
    </location>
</feature>
<dbReference type="UniPathway" id="UPA00253">
    <property type="reaction ID" value="UER00457"/>
</dbReference>
<sequence>MPSAEEVLLEKRSPTGRQWEVQAPGLFTDLYELRMAEAYLSEGMSGEAVFTLSVRKLPPQRNYLIACGLDSLIERLESFRFGQEHIEYLREVGGFGEAFLDYLEGFRFGGDVQAAPEGTVLFPHEPILEVAAPLPEAQLLETLVLNQIHHQTLIASKASRIVTAAADRPVVDFGARRMHGLDAAVAGARAAFVAGVASTSNVLAGYVHGIPVAGTMAHSYVQAHESELAAFRTYASRYPETVLLVDTYDTLEGVHRVIDLARELGPEFHISAVRLDSGDLAALATRSRQLLDAAGLHAVKIFASGGLDEHEIDRLLQAEAPIDAFGVGTHMGVSSDAPLLDMTYKLVEYEGKPKTKLSPGKLVLPGRKQVFRLEENDRAIGDVIATANEDCPGRPLLRPAMRGGRRAGGRGSPIDARARAAGELASMSTGLRSLETRHDLYAVSISDRLQGKLDALRQSLAPAGRQSD</sequence>
<comment type="function">
    <text evidence="9">Catalyzes the first step in the biosynthesis of NAD from nicotinic acid, the ATP-dependent synthesis of beta-nicotinate D-ribonucleotide from nicotinate and 5-phospho-D-ribose 1-phosphate.</text>
</comment>
<name>V4RJG0_9HYPH</name>
<dbReference type="PANTHER" id="PTHR11098:SF1">
    <property type="entry name" value="NICOTINATE PHOSPHORIBOSYLTRANSFERASE"/>
    <property type="match status" value="1"/>
</dbReference>
<evidence type="ECO:0000256" key="5">
    <source>
        <dbReference type="ARBA" id="ARBA00022598"/>
    </source>
</evidence>
<dbReference type="EC" id="6.3.4.21" evidence="3 9"/>
<dbReference type="GO" id="GO:0034355">
    <property type="term" value="P:NAD+ biosynthetic process via the salvage pathway"/>
    <property type="evidence" value="ECO:0007669"/>
    <property type="project" value="TreeGrafter"/>
</dbReference>
<dbReference type="CDD" id="cd01570">
    <property type="entry name" value="NAPRTase_A"/>
    <property type="match status" value="1"/>
</dbReference>
<protein>
    <recommendedName>
        <fullName evidence="3 9">Nicotinate phosphoribosyltransferase</fullName>
        <ecNumber evidence="3 9">6.3.4.21</ecNumber>
    </recommendedName>
</protein>
<dbReference type="eggNOG" id="COG1488">
    <property type="taxonomic scope" value="Bacteria"/>
</dbReference>
<dbReference type="EMBL" id="AWXZ01000020">
    <property type="protein sequence ID" value="ESR25459.1"/>
    <property type="molecule type" value="Genomic_DNA"/>
</dbReference>
<dbReference type="GO" id="GO:0004516">
    <property type="term" value="F:nicotinate phosphoribosyltransferase activity"/>
    <property type="evidence" value="ECO:0007669"/>
    <property type="project" value="UniProtKB-UniRule"/>
</dbReference>
<keyword evidence="13" id="KW-1185">Reference proteome</keyword>
<keyword evidence="6 9" id="KW-0662">Pyridine nucleotide biosynthesis</keyword>
<dbReference type="InterPro" id="IPR007229">
    <property type="entry name" value="Nic_PRibTrfase-Fam"/>
</dbReference>
<keyword evidence="7 9" id="KW-0808">Transferase</keyword>
<organism evidence="12 13">
    <name type="scientific">Lutibaculum baratangense AMV1</name>
    <dbReference type="NCBI Taxonomy" id="631454"/>
    <lineage>
        <taxon>Bacteria</taxon>
        <taxon>Pseudomonadati</taxon>
        <taxon>Pseudomonadota</taxon>
        <taxon>Alphaproteobacteria</taxon>
        <taxon>Hyphomicrobiales</taxon>
        <taxon>Tepidamorphaceae</taxon>
        <taxon>Lutibaculum</taxon>
    </lineage>
</organism>
<evidence type="ECO:0000256" key="9">
    <source>
        <dbReference type="RuleBase" id="RU365100"/>
    </source>
</evidence>
<dbReference type="GO" id="GO:0005829">
    <property type="term" value="C:cytosol"/>
    <property type="evidence" value="ECO:0007669"/>
    <property type="project" value="TreeGrafter"/>
</dbReference>
<dbReference type="InterPro" id="IPR041525">
    <property type="entry name" value="N/Namide_PRibTrfase"/>
</dbReference>
<dbReference type="PATRIC" id="fig|631454.5.peg.1733"/>
<dbReference type="Pfam" id="PF17767">
    <property type="entry name" value="NAPRTase_N"/>
    <property type="match status" value="1"/>
</dbReference>
<dbReference type="InterPro" id="IPR006405">
    <property type="entry name" value="Nic_PRibTrfase_pncB"/>
</dbReference>
<dbReference type="InterPro" id="IPR036068">
    <property type="entry name" value="Nicotinate_pribotase-like_C"/>
</dbReference>
<proteinExistence type="inferred from homology"/>
<dbReference type="PIRSF" id="PIRSF000484">
    <property type="entry name" value="NAPRT"/>
    <property type="match status" value="1"/>
</dbReference>
<dbReference type="OrthoDB" id="9771406at2"/>
<comment type="catalytic activity">
    <reaction evidence="8 9">
        <text>5-phospho-alpha-D-ribose 1-diphosphate + nicotinate + ATP + H2O = nicotinate beta-D-ribonucleotide + ADP + phosphate + diphosphate</text>
        <dbReference type="Rhea" id="RHEA:36163"/>
        <dbReference type="ChEBI" id="CHEBI:15377"/>
        <dbReference type="ChEBI" id="CHEBI:30616"/>
        <dbReference type="ChEBI" id="CHEBI:32544"/>
        <dbReference type="ChEBI" id="CHEBI:33019"/>
        <dbReference type="ChEBI" id="CHEBI:43474"/>
        <dbReference type="ChEBI" id="CHEBI:57502"/>
        <dbReference type="ChEBI" id="CHEBI:58017"/>
        <dbReference type="ChEBI" id="CHEBI:456216"/>
        <dbReference type="EC" id="6.3.4.21"/>
    </reaction>
</comment>
<evidence type="ECO:0000313" key="13">
    <source>
        <dbReference type="Proteomes" id="UP000017819"/>
    </source>
</evidence>
<evidence type="ECO:0000256" key="2">
    <source>
        <dbReference type="ARBA" id="ARBA00010897"/>
    </source>
</evidence>
<evidence type="ECO:0000256" key="6">
    <source>
        <dbReference type="ARBA" id="ARBA00022642"/>
    </source>
</evidence>
<keyword evidence="5 9" id="KW-0436">Ligase</keyword>
<dbReference type="Proteomes" id="UP000017819">
    <property type="component" value="Unassembled WGS sequence"/>
</dbReference>
<reference evidence="12 13" key="1">
    <citation type="journal article" date="2014" name="Genome Announc.">
        <title>Draft Genome Sequence of Lutibaculum baratangense Strain AMV1T, Isolated from a Mud Volcano in Andamans, India.</title>
        <authorList>
            <person name="Singh A."/>
            <person name="Sreenivas A."/>
            <person name="Sathyanarayana Reddy G."/>
            <person name="Pinnaka A.K."/>
            <person name="Shivaji S."/>
        </authorList>
    </citation>
    <scope>NUCLEOTIDE SEQUENCE [LARGE SCALE GENOMIC DNA]</scope>
    <source>
        <strain evidence="12 13">AMV1</strain>
    </source>
</reference>
<dbReference type="PANTHER" id="PTHR11098">
    <property type="entry name" value="NICOTINATE PHOSPHORIBOSYLTRANSFERASE"/>
    <property type="match status" value="1"/>
</dbReference>
<comment type="similarity">
    <text evidence="2 9">Belongs to the NAPRTase family.</text>
</comment>
<dbReference type="InterPro" id="IPR040727">
    <property type="entry name" value="NAPRTase_N"/>
</dbReference>
<accession>V4RJG0</accession>
<dbReference type="NCBIfam" id="NF006696">
    <property type="entry name" value="PRK09243.1-3"/>
    <property type="match status" value="1"/>
</dbReference>
<feature type="domain" description="Nicotinate/nicotinamide phosphoribosyltransferase" evidence="10">
    <location>
        <begin position="170"/>
        <end position="356"/>
    </location>
</feature>
<dbReference type="Gene3D" id="3.20.140.10">
    <property type="entry name" value="nicotinate phosphoribosyltransferase"/>
    <property type="match status" value="1"/>
</dbReference>
<evidence type="ECO:0000313" key="12">
    <source>
        <dbReference type="EMBL" id="ESR25459.1"/>
    </source>
</evidence>
<dbReference type="SUPFAM" id="SSF54675">
    <property type="entry name" value="Nicotinate/Quinolinate PRTase N-terminal domain-like"/>
    <property type="match status" value="1"/>
</dbReference>
<evidence type="ECO:0000256" key="7">
    <source>
        <dbReference type="ARBA" id="ARBA00022679"/>
    </source>
</evidence>
<dbReference type="NCBIfam" id="NF009131">
    <property type="entry name" value="PRK12484.1"/>
    <property type="match status" value="1"/>
</dbReference>
<keyword evidence="4" id="KW-0597">Phosphoprotein</keyword>
<dbReference type="NCBIfam" id="TIGR01513">
    <property type="entry name" value="NAPRTase_put"/>
    <property type="match status" value="1"/>
</dbReference>